<dbReference type="Proteomes" id="UP000033121">
    <property type="component" value="Unassembled WGS sequence"/>
</dbReference>
<keyword evidence="1" id="KW-0812">Transmembrane</keyword>
<feature type="transmembrane region" description="Helical" evidence="1">
    <location>
        <begin position="211"/>
        <end position="228"/>
    </location>
</feature>
<dbReference type="GO" id="GO:0016747">
    <property type="term" value="F:acyltransferase activity, transferring groups other than amino-acyl groups"/>
    <property type="evidence" value="ECO:0007669"/>
    <property type="project" value="InterPro"/>
</dbReference>
<dbReference type="PANTHER" id="PTHR23028:SF134">
    <property type="entry name" value="PUTATIVE (AFU_ORTHOLOGUE AFUA_4G08520)-RELATED"/>
    <property type="match status" value="1"/>
</dbReference>
<protein>
    <submittedName>
        <fullName evidence="3">Putative acyltransferase</fullName>
    </submittedName>
</protein>
<comment type="caution">
    <text evidence="3">The sequence shown here is derived from an EMBL/GenBank/DDBJ whole genome shotgun (WGS) entry which is preliminary data.</text>
</comment>
<keyword evidence="1" id="KW-0472">Membrane</keyword>
<name>A0A0E9N1U4_9BACT</name>
<dbReference type="OrthoDB" id="9796461at2"/>
<keyword evidence="1" id="KW-1133">Transmembrane helix</keyword>
<gene>
    <name evidence="3" type="ORF">FPE01S_02_09300</name>
</gene>
<dbReference type="Pfam" id="PF01757">
    <property type="entry name" value="Acyl_transf_3"/>
    <property type="match status" value="1"/>
</dbReference>
<organism evidence="3 4">
    <name type="scientific">Flavihumibacter petaseus NBRC 106054</name>
    <dbReference type="NCBI Taxonomy" id="1220578"/>
    <lineage>
        <taxon>Bacteria</taxon>
        <taxon>Pseudomonadati</taxon>
        <taxon>Bacteroidota</taxon>
        <taxon>Chitinophagia</taxon>
        <taxon>Chitinophagales</taxon>
        <taxon>Chitinophagaceae</taxon>
        <taxon>Flavihumibacter</taxon>
    </lineage>
</organism>
<feature type="transmembrane region" description="Helical" evidence="1">
    <location>
        <begin position="12"/>
        <end position="31"/>
    </location>
</feature>
<dbReference type="InterPro" id="IPR002656">
    <property type="entry name" value="Acyl_transf_3_dom"/>
</dbReference>
<dbReference type="PANTHER" id="PTHR23028">
    <property type="entry name" value="ACETYLTRANSFERASE"/>
    <property type="match status" value="1"/>
</dbReference>
<feature type="transmembrane region" description="Helical" evidence="1">
    <location>
        <begin position="240"/>
        <end position="257"/>
    </location>
</feature>
<feature type="transmembrane region" description="Helical" evidence="1">
    <location>
        <begin position="86"/>
        <end position="104"/>
    </location>
</feature>
<feature type="transmembrane region" description="Helical" evidence="1">
    <location>
        <begin position="263"/>
        <end position="286"/>
    </location>
</feature>
<feature type="domain" description="Acyltransferase 3" evidence="2">
    <location>
        <begin position="15"/>
        <end position="351"/>
    </location>
</feature>
<dbReference type="InterPro" id="IPR050879">
    <property type="entry name" value="Acyltransferase_3"/>
</dbReference>
<feature type="transmembrane region" description="Helical" evidence="1">
    <location>
        <begin position="116"/>
        <end position="135"/>
    </location>
</feature>
<evidence type="ECO:0000313" key="4">
    <source>
        <dbReference type="Proteomes" id="UP000033121"/>
    </source>
</evidence>
<dbReference type="EMBL" id="BBWV01000002">
    <property type="protein sequence ID" value="GAO43824.1"/>
    <property type="molecule type" value="Genomic_DNA"/>
</dbReference>
<feature type="transmembrane region" description="Helical" evidence="1">
    <location>
        <begin position="43"/>
        <end position="66"/>
    </location>
</feature>
<dbReference type="RefSeq" id="WP_046369651.1">
    <property type="nucleotide sequence ID" value="NZ_BBWV01000002.1"/>
</dbReference>
<dbReference type="STRING" id="1220578.FPE01S_02_09300"/>
<proteinExistence type="predicted"/>
<keyword evidence="3" id="KW-0808">Transferase</keyword>
<evidence type="ECO:0000313" key="3">
    <source>
        <dbReference type="EMBL" id="GAO43824.1"/>
    </source>
</evidence>
<sequence>MNNNSLATKPHYPILDGLRGVAAIIVVTFHLTEPLGTGHLDILVNHGYLAVDFFFLLSGFVIGYAYDDRWHKMSVGSFFKRRIERLQPMVVLGMILGAIGFYFTDSTIWPLIHTVPLWKMLLVMFIGFTVLPVPLSMDIRGWQEMHPLNSVTWSLFFEYIANILYAIGIRKFSNAALGLLVSVAAIALAHLAITSPNGDVSGGWTLNAEHLHIGFIRVMYPFFAGLLLSRIAKPTRIKNAFLWCSLLVALVLYMPRIGGADHLWMNGLYESVCIILVFPLIVYLGASGVIHGTTERRVCKFLGDISYPLYLVHYPLVYFYVAWISNNKGVTIVQAWPYAAMILFGSIVLAYASLKWFDEPVRKWLRKKADAKKQANHLSLTSR</sequence>
<keyword evidence="4" id="KW-1185">Reference proteome</keyword>
<feature type="transmembrane region" description="Helical" evidence="1">
    <location>
        <begin position="172"/>
        <end position="191"/>
    </location>
</feature>
<dbReference type="AlphaFoldDB" id="A0A0E9N1U4"/>
<keyword evidence="3" id="KW-0012">Acyltransferase</keyword>
<evidence type="ECO:0000256" key="1">
    <source>
        <dbReference type="SAM" id="Phobius"/>
    </source>
</evidence>
<feature type="transmembrane region" description="Helical" evidence="1">
    <location>
        <begin position="307"/>
        <end position="324"/>
    </location>
</feature>
<feature type="transmembrane region" description="Helical" evidence="1">
    <location>
        <begin position="336"/>
        <end position="357"/>
    </location>
</feature>
<accession>A0A0E9N1U4</accession>
<reference evidence="3 4" key="1">
    <citation type="submission" date="2015-04" db="EMBL/GenBank/DDBJ databases">
        <title>Whole genome shotgun sequence of Flavihumibacter petaseus NBRC 106054.</title>
        <authorList>
            <person name="Miyazawa S."/>
            <person name="Hosoyama A."/>
            <person name="Hashimoto M."/>
            <person name="Noguchi M."/>
            <person name="Tsuchikane K."/>
            <person name="Ohji S."/>
            <person name="Yamazoe A."/>
            <person name="Ichikawa N."/>
            <person name="Kimura A."/>
            <person name="Fujita N."/>
        </authorList>
    </citation>
    <scope>NUCLEOTIDE SEQUENCE [LARGE SCALE GENOMIC DNA]</scope>
    <source>
        <strain evidence="3 4">NBRC 106054</strain>
    </source>
</reference>
<evidence type="ECO:0000259" key="2">
    <source>
        <dbReference type="Pfam" id="PF01757"/>
    </source>
</evidence>